<dbReference type="PANTHER" id="PTHR30595">
    <property type="entry name" value="GLPR-RELATED TRANSCRIPTIONAL REPRESSOR"/>
    <property type="match status" value="1"/>
</dbReference>
<keyword evidence="3" id="KW-1185">Reference proteome</keyword>
<dbReference type="EMBL" id="JAHQCW010000003">
    <property type="protein sequence ID" value="MBU9735558.1"/>
    <property type="molecule type" value="Genomic_DNA"/>
</dbReference>
<sequence>MKSYENIDIEFKEIYVDDIKKEVIAFANTFGGTIYIGIRKDGTVVGIDDPDYVMLQVANALRDNIRPDIMPFVQIKTIEEEQKPIIEISVQTGTGRPYYLQSKGLKPAGVYVRRGSASQPLSDEGIREMIVQTSGKSFERGRSLVQELTFSSFEHEMKERNLETGLSQMRTLRMIGEDGLYTNLALLLSDQCEHTIKVAVFQGTDKAVFRDRKEFSGSLLQQLEEVYQLIDLYNKTKATFSGLNRIDTRDYPEEAVREALLNCIVHRDYSFSGSSLIHIYDDRIEFVSLGGLVPGLSMEAIFMGVSQSRNPDLAAVFYRMRLIESYGTGIGKIQRLYDDMKEKPKFETAPGAFRVILPNQNEAGVLTVQVENKAEPREILLPSTCEQILLEYVRDRGYVTRKSAEELLGSKSTKAFRILKQLVEQGQLKVEGRGKNSRYVANKEV</sequence>
<protein>
    <submittedName>
        <fullName evidence="2">DNA binding domain-containing protein</fullName>
    </submittedName>
</protein>
<proteinExistence type="predicted"/>
<dbReference type="InterPro" id="IPR038461">
    <property type="entry name" value="Schlafen_AlbA_2_dom_sf"/>
</dbReference>
<comment type="caution">
    <text evidence="2">The sequence shown here is derived from an EMBL/GenBank/DDBJ whole genome shotgun (WGS) entry which is preliminary data.</text>
</comment>
<dbReference type="RefSeq" id="WP_238720618.1">
    <property type="nucleotide sequence ID" value="NZ_JAHQCW010000003.1"/>
</dbReference>
<gene>
    <name evidence="2" type="ORF">KTH89_03350</name>
</gene>
<dbReference type="InterPro" id="IPR007421">
    <property type="entry name" value="Schlafen_AlbA_2_dom"/>
</dbReference>
<feature type="domain" description="Schlafen AlbA-2" evidence="1">
    <location>
        <begin position="5"/>
        <end position="121"/>
    </location>
</feature>
<dbReference type="Pfam" id="PF13749">
    <property type="entry name" value="HATPase_c_4"/>
    <property type="match status" value="1"/>
</dbReference>
<dbReference type="Proteomes" id="UP000712157">
    <property type="component" value="Unassembled WGS sequence"/>
</dbReference>
<dbReference type="Gene3D" id="3.30.950.30">
    <property type="entry name" value="Schlafen, AAA domain"/>
    <property type="match status" value="1"/>
</dbReference>
<dbReference type="PANTHER" id="PTHR30595:SF6">
    <property type="entry name" value="SCHLAFEN ALBA-2 DOMAIN-CONTAINING PROTEIN"/>
    <property type="match status" value="1"/>
</dbReference>
<name>A0A949NFT1_9FIRM</name>
<dbReference type="Pfam" id="PF04326">
    <property type="entry name" value="SLFN_AlbA_2"/>
    <property type="match status" value="1"/>
</dbReference>
<reference evidence="2" key="1">
    <citation type="submission" date="2021-06" db="EMBL/GenBank/DDBJ databases">
        <title>Description of novel taxa of the family Lachnospiraceae.</title>
        <authorList>
            <person name="Chaplin A.V."/>
            <person name="Sokolova S.R."/>
            <person name="Pikina A.P."/>
            <person name="Korzhanova M."/>
            <person name="Belova V."/>
            <person name="Korostin D."/>
            <person name="Efimov B.A."/>
        </authorList>
    </citation>
    <scope>NUCLEOTIDE SEQUENCE</scope>
    <source>
        <strain evidence="2">ASD5720</strain>
    </source>
</reference>
<organism evidence="2 3">
    <name type="scientific">Diplocloster agilis</name>
    <dbReference type="NCBI Taxonomy" id="2850323"/>
    <lineage>
        <taxon>Bacteria</taxon>
        <taxon>Bacillati</taxon>
        <taxon>Bacillota</taxon>
        <taxon>Clostridia</taxon>
        <taxon>Lachnospirales</taxon>
        <taxon>Lachnospiraceae</taxon>
        <taxon>Diplocloster</taxon>
    </lineage>
</organism>
<dbReference type="Gene3D" id="3.30.565.60">
    <property type="match status" value="1"/>
</dbReference>
<dbReference type="AlphaFoldDB" id="A0A949NFT1"/>
<evidence type="ECO:0000259" key="1">
    <source>
        <dbReference type="Pfam" id="PF04326"/>
    </source>
</evidence>
<evidence type="ECO:0000313" key="3">
    <source>
        <dbReference type="Proteomes" id="UP000712157"/>
    </source>
</evidence>
<dbReference type="InterPro" id="IPR038475">
    <property type="entry name" value="RecG_C_sf"/>
</dbReference>
<dbReference type="InterPro" id="IPR036388">
    <property type="entry name" value="WH-like_DNA-bd_sf"/>
</dbReference>
<evidence type="ECO:0000313" key="2">
    <source>
        <dbReference type="EMBL" id="MBU9735558.1"/>
    </source>
</evidence>
<accession>A0A949NFT1</accession>
<dbReference type="Gene3D" id="1.10.10.10">
    <property type="entry name" value="Winged helix-like DNA-binding domain superfamily/Winged helix DNA-binding domain"/>
    <property type="match status" value="1"/>
</dbReference>